<dbReference type="EMBL" id="PGCJ01000482">
    <property type="protein sequence ID" value="PLW27525.1"/>
    <property type="molecule type" value="Genomic_DNA"/>
</dbReference>
<proteinExistence type="predicted"/>
<dbReference type="Proteomes" id="UP000235388">
    <property type="component" value="Unassembled WGS sequence"/>
</dbReference>
<organism evidence="1 2">
    <name type="scientific">Puccinia coronata f. sp. avenae</name>
    <dbReference type="NCBI Taxonomy" id="200324"/>
    <lineage>
        <taxon>Eukaryota</taxon>
        <taxon>Fungi</taxon>
        <taxon>Dikarya</taxon>
        <taxon>Basidiomycota</taxon>
        <taxon>Pucciniomycotina</taxon>
        <taxon>Pucciniomycetes</taxon>
        <taxon>Pucciniales</taxon>
        <taxon>Pucciniaceae</taxon>
        <taxon>Puccinia</taxon>
    </lineage>
</organism>
<comment type="caution">
    <text evidence="1">The sequence shown here is derived from an EMBL/GenBank/DDBJ whole genome shotgun (WGS) entry which is preliminary data.</text>
</comment>
<accession>A0A2N5TPW2</accession>
<dbReference type="OrthoDB" id="10644946at2759"/>
<keyword evidence="2" id="KW-1185">Reference proteome</keyword>
<reference evidence="1 2" key="1">
    <citation type="submission" date="2017-11" db="EMBL/GenBank/DDBJ databases">
        <title>De novo assembly and phasing of dikaryotic genomes from two isolates of Puccinia coronata f. sp. avenae, the causal agent of oat crown rust.</title>
        <authorList>
            <person name="Miller M.E."/>
            <person name="Zhang Y."/>
            <person name="Omidvar V."/>
            <person name="Sperschneider J."/>
            <person name="Schwessinger B."/>
            <person name="Raley C."/>
            <person name="Palmer J.M."/>
            <person name="Garnica D."/>
            <person name="Upadhyaya N."/>
            <person name="Rathjen J."/>
            <person name="Taylor J.M."/>
            <person name="Park R.F."/>
            <person name="Dodds P.N."/>
            <person name="Hirsch C.D."/>
            <person name="Kianian S.F."/>
            <person name="Figueroa M."/>
        </authorList>
    </citation>
    <scope>NUCLEOTIDE SEQUENCE [LARGE SCALE GENOMIC DNA]</scope>
    <source>
        <strain evidence="1">12NC29</strain>
    </source>
</reference>
<name>A0A2N5TPW2_9BASI</name>
<sequence length="299" mass="33137">MKEILLQTIEEGRFRLICRGLSAVYDGIGKGLKPQPWISPVPVTAGINRSNTAAQAVLEQPCSTGVRTDTVRPKREPTGRTDLSDRSRLVLCNRSQELIGQACPTRRQVLRSDSACPTTGRTRLFEHRSNCRVRLVNAGSACPDSESWRTGVVVCVQGGCMEYSSTPQQCGIHYSLDGDLAELATASTVHCINYGNVKYQCDRNSCHGGSEKATPSSSPFSKFAFYNCRAHDDYGNLLPNRDQTVYPNSFTASNRIMKLDVVGDANKDGDGIAHFNCDYTKQSDLNSRRPWCNRFWLNK</sequence>
<evidence type="ECO:0000313" key="1">
    <source>
        <dbReference type="EMBL" id="PLW27525.1"/>
    </source>
</evidence>
<dbReference type="AlphaFoldDB" id="A0A2N5TPW2"/>
<evidence type="ECO:0000313" key="2">
    <source>
        <dbReference type="Proteomes" id="UP000235388"/>
    </source>
</evidence>
<protein>
    <submittedName>
        <fullName evidence="1">Uncharacterized protein</fullName>
    </submittedName>
</protein>
<gene>
    <name evidence="1" type="ORF">PCANC_25149</name>
</gene>